<dbReference type="InterPro" id="IPR024423">
    <property type="entry name" value="DUF3050"/>
</dbReference>
<name>A0A1Z4VQL1_9GAMM</name>
<dbReference type="GO" id="GO:0032259">
    <property type="term" value="P:methylation"/>
    <property type="evidence" value="ECO:0007669"/>
    <property type="project" value="UniProtKB-KW"/>
</dbReference>
<dbReference type="Proteomes" id="UP000218765">
    <property type="component" value="Chromosome"/>
</dbReference>
<dbReference type="AlphaFoldDB" id="A0A1Z4VQL1"/>
<keyword evidence="2" id="KW-1185">Reference proteome</keyword>
<dbReference type="EMBL" id="AP018052">
    <property type="protein sequence ID" value="BAZ93702.1"/>
    <property type="molecule type" value="Genomic_DNA"/>
</dbReference>
<evidence type="ECO:0000313" key="2">
    <source>
        <dbReference type="Proteomes" id="UP000218765"/>
    </source>
</evidence>
<dbReference type="KEGG" id="ttc:FOKN1_1304"/>
<dbReference type="RefSeq" id="WP_096365858.1">
    <property type="nucleotide sequence ID" value="NZ_AP018052.1"/>
</dbReference>
<dbReference type="OrthoDB" id="9791270at2"/>
<dbReference type="Gene3D" id="1.20.910.10">
    <property type="entry name" value="Heme oxygenase-like"/>
    <property type="match status" value="1"/>
</dbReference>
<protein>
    <submittedName>
        <fullName evidence="1">SAM-dependent methyltransferases</fullName>
    </submittedName>
</protein>
<gene>
    <name evidence="1" type="ORF">FOKN1_1304</name>
</gene>
<organism evidence="1 2">
    <name type="scientific">Thiohalobacter thiocyanaticus</name>
    <dbReference type="NCBI Taxonomy" id="585455"/>
    <lineage>
        <taxon>Bacteria</taxon>
        <taxon>Pseudomonadati</taxon>
        <taxon>Pseudomonadota</taxon>
        <taxon>Gammaproteobacteria</taxon>
        <taxon>Thiohalobacterales</taxon>
        <taxon>Thiohalobacteraceae</taxon>
        <taxon>Thiohalobacter</taxon>
    </lineage>
</organism>
<evidence type="ECO:0000313" key="1">
    <source>
        <dbReference type="EMBL" id="BAZ93702.1"/>
    </source>
</evidence>
<dbReference type="Pfam" id="PF11251">
    <property type="entry name" value="DUF3050"/>
    <property type="match status" value="1"/>
</dbReference>
<sequence>MTLPIAEDIIQSLRNELDQHPIYAAIQGVDELRVFMEHHVYSVWDFMSVAKALQAVVAPAGFPWVPVGDGDVRRFINEMVLGEECDEAMPGSGVGYTSHFELYCQAMEEIGADTRPILAFVDTVRQQGVDAAMALSSVPSPARAFTGTTFRFLASGKPHEAAAALALGREHIIPDMFRAILERSGIGRQDAPIFHYYLERHIHLDEGSHGPLSLRLLNGLCHSDEERKEAVVAAREAVQARLAFWDGVLDALEGGDARARQA</sequence>
<dbReference type="InterPro" id="IPR016084">
    <property type="entry name" value="Haem_Oase-like_multi-hlx"/>
</dbReference>
<dbReference type="GO" id="GO:0008168">
    <property type="term" value="F:methyltransferase activity"/>
    <property type="evidence" value="ECO:0007669"/>
    <property type="project" value="UniProtKB-KW"/>
</dbReference>
<reference evidence="1 2" key="1">
    <citation type="submission" date="2017-05" db="EMBL/GenBank/DDBJ databases">
        <title>Thiocyanate degradation by Thiohalobacter thiocyanaticus FOKN1.</title>
        <authorList>
            <person name="Oshiki M."/>
            <person name="Fukushima T."/>
            <person name="Kawano S."/>
            <person name="Nakagawa J."/>
        </authorList>
    </citation>
    <scope>NUCLEOTIDE SEQUENCE [LARGE SCALE GENOMIC DNA]</scope>
    <source>
        <strain evidence="1 2">FOKN1</strain>
    </source>
</reference>
<keyword evidence="1" id="KW-0808">Transferase</keyword>
<dbReference type="SUPFAM" id="SSF48613">
    <property type="entry name" value="Heme oxygenase-like"/>
    <property type="match status" value="1"/>
</dbReference>
<accession>A0A1Z4VQL1</accession>
<keyword evidence="1" id="KW-0489">Methyltransferase</keyword>
<proteinExistence type="predicted"/>